<dbReference type="InterPro" id="IPR051346">
    <property type="entry name" value="OTU_Deubiquitinase"/>
</dbReference>
<dbReference type="GO" id="GO:0071947">
    <property type="term" value="P:protein deubiquitination involved in ubiquitin-dependent protein catabolic process"/>
    <property type="evidence" value="ECO:0007669"/>
    <property type="project" value="TreeGrafter"/>
</dbReference>
<sequence>MNKLIDITNPFNDRFTIHFLFDAYIAENLGSPSIIALQKFHKSFQLLNDPAYNNIISLFSESIKVEREKNELLKILENNYQNKKYFINNNDAILYFNKITLDLIDQLKNIVTLNPDIFKNKMPTDMQFSSDKINEILNEIIIKAFIVEKYLSKQEIFLPSGYWNKKKDEGHLVGIYLKRTGYGTYTVVITNSGEGINVYHQKLYEKYECIVEINGVSPYDIISILYNDMLANGLYDNEYTIDKYYSNVVLQFKSPFTSSQYNINYYKLPQLSGSCTFYGIYHNISYILPPELFIKWNDTTKARLVSELGEWLVEKTSSEIIGKLNEFNKDVNIKNYIDILQHQYKNQLGNTLSTKLYNNYKVFMDNYCEISGTTPKISYTTFMSDQKPVYKSDSILLSLRNHIINSITITSGILRLNTYINSFPTLNEQFYRADLFYLLINLSNREPSFYYVSDVGEVMDNLHKILQYINDKQKSIYNPYQHYIFYKLLVLHLFIKVNDGADINSKRIKDVPDQPSHNAVRLIINFLNRNEMWFNYYSYYDFNFDQFVYNLARYIDYFPNIKLGLKKQLHEKFILKWGNLNSGNLDCVNPLIYLQVNSSGYGSEYIKADMSKWEQIDKSIKKFLCSIEVENKRLYKLFWNTFYETPHDYYYYYTVPTYETPQIIEIEEKLLNSYNEAVYYYDFYIISESSSLQDEITNINSNSFVTDTNIELLSNLILEKNYIDINKLIELQFSDKNYKNLNMYNFRFPVANAMHSIPITEKKFNNIIINSMNMVTYHNNLCQNSDILKNALNSCDISDLSYMVIMYLIIKCSANNIKTLNNDETKQQLKLKIQKYENKDNIFNMIFKMLYTICTSEELYIPTILSYLSNIEDDERIKLSTDQSYINKIMHSTGIYNYINLFMSDIIFNKNQQHIFTKFINDEYSSTIGKLYDRVIEANKLLAKEKKEIILDTDKVNFILKLETGKTEKITIFSTNRTTIPNVIANNYLFYHYTTSATICYGIPIKPLMKQKIKLYNQINMFLENENGYRYIDIKHLPPSKLKTFIEKLNESLSNKNIANPEILLWMKEDEYMIELPLYSLYGSNEILVFKYVKDKIYYKDYEIITSHSNVLLTKFIYGIRNSLLLQHSVNENDRKVLLINNVYNTDILCNTIWNNKKGKIKKIVTESYGKLYSTNYYIIDIHYTGLYLLFNDVESFWSYFIACLFNSKNDCLNIIINQALQYYNIEHKSKEFIKIIHEHALYNTPYKYYYNYRFNTLFHRFDVDADYKDNTRFDDRIAYYPNKYIMKEPTNKSLINYTYNFTNNKMPLLISEPPKLSTIVAKETINIASIENEDFRNCLNDFIKQYRSCTTKGTYDIGKIEKSKTEIIKKIQSIYSDIYDKLEKIHHETNIFIESISNSTIIQILYNLIEYNILLNTANQMLDICKKNCDCNEILKLRDSLDTDIIYNGSRTYEILIFEIMFGSFIRKDQYELYSRIANEKDKYYVYQMLMGKGKTSVITPLLMFKNIFNPKTSNINNTILILPNHLIEQSFSSILKYYSYMMDNIYLSRLMIGRNEDTDALYSHGFVGHYNSILKIPRLIQMNNIIVMDDISLKSIKLNNIITEDKSFINNNRIKYMIQNNSFLIMDEIDSMINPLSSDLNFPIEPEESIPNAAFIFPFCANTIKKILEKDKKEIIFETINESKTNIINFFKKYNYEGEYKNEYQYFINKYITTTPYDSKNVKWEIVGVLRKILQTLITSLTMVYNKDYGFGTIIEKQEKNSFVAIPFKAVNSPDDGSEFSDPELTIILTTFTYYYSGLKKENMVSILTYCKQIMKDTPEIWEVLLDKYILIFKNQGINLDETVNCLNDEVLENVLGKLNKNYELIENYLVDILFPKYIKKYSQQYNSSFLDVMTNNFTTHKTAFSGTVNIDIPRKEENGYNNEFQLIKTYDLITNKLISTKSAEEDPIANGEIVSAFLGYTQSPYSKCYHMKDDLVEIARKMIEHNYNVLIDTGAFFKQYSNIEVIKKIIEIASTKPEYEQYTKKSYIYLDEKDKPFVYSDIDGLITNVRFKNELIDSEKIFIYYDHKHIVGIDIKQPYFLRGFATINYFNMFTDVSQGIFRLRKLNYGHTIDFILHKYYANTEKVNNSIELLNVLWRHEQTNKKNSYYKFLIQNIKLLHRIHNKTKAMYIDKIYYETIKNEADLSKDMFSIFVAENYCKSYPNEQINKLCSELTEIFKTSTVTQNNVQKQLEKTKEKVKEQAMYFTGRILPNIQVDLRHYIKTPISEYLLVNISNYSKICVDTRLSILQKNNIFISPYLLKLMKNNFNLRFPDKIASDKDYFEKYINYDPNPNAYFDNYVVRHELFLKNFPFYYIIRLDGSNSKFLIITPEEYINMKSYLSIKQSHPIIIKNKFGKVVYPPKQHHQASITFYQELLIKLLTVTDLTINEYLILFRKIITNNQINEFGELMKTFRNLYQLNYASKDFEAFFISNGQNYINVISAFYNSNDYDALLKICGFDTSGLTTSQKKKIVESNDIFGKIVLRQVDEKPDASSILNNIEKIHTRRNIITTLLNHI</sequence>
<dbReference type="InterPro" id="IPR000253">
    <property type="entry name" value="FHA_dom"/>
</dbReference>
<gene>
    <name evidence="8" type="ORF">Fadolivirus_1_999</name>
</gene>
<keyword evidence="3" id="KW-0645">Protease</keyword>
<accession>A0A7D3V923</accession>
<dbReference type="PANTHER" id="PTHR13367">
    <property type="entry name" value="UBIQUITIN THIOESTERASE"/>
    <property type="match status" value="1"/>
</dbReference>
<keyword evidence="9" id="KW-1185">Reference proteome</keyword>
<evidence type="ECO:0000256" key="2">
    <source>
        <dbReference type="ARBA" id="ARBA00012759"/>
    </source>
</evidence>
<evidence type="ECO:0000256" key="6">
    <source>
        <dbReference type="ARBA" id="ARBA00022807"/>
    </source>
</evidence>
<evidence type="ECO:0000256" key="4">
    <source>
        <dbReference type="ARBA" id="ARBA00022786"/>
    </source>
</evidence>
<keyword evidence="6" id="KW-0788">Thiol protease</keyword>
<evidence type="ECO:0000259" key="7">
    <source>
        <dbReference type="PROSITE" id="PS50006"/>
    </source>
</evidence>
<dbReference type="PROSITE" id="PS50006">
    <property type="entry name" value="FHA_DOMAIN"/>
    <property type="match status" value="1"/>
</dbReference>
<comment type="catalytic activity">
    <reaction evidence="1">
        <text>Thiol-dependent hydrolysis of ester, thioester, amide, peptide and isopeptide bonds formed by the C-terminal Gly of ubiquitin (a 76-residue protein attached to proteins as an intracellular targeting signal).</text>
        <dbReference type="EC" id="3.4.19.12"/>
    </reaction>
</comment>
<dbReference type="InterPro" id="IPR022099">
    <property type="entry name" value="DUF3638"/>
</dbReference>
<dbReference type="GO" id="GO:0004843">
    <property type="term" value="F:cysteine-type deubiquitinase activity"/>
    <property type="evidence" value="ECO:0007669"/>
    <property type="project" value="UniProtKB-EC"/>
</dbReference>
<dbReference type="Pfam" id="PF12359">
    <property type="entry name" value="DUF3645"/>
    <property type="match status" value="1"/>
</dbReference>
<reference evidence="8 9" key="1">
    <citation type="submission" date="2020-04" db="EMBL/GenBank/DDBJ databases">
        <title>Advantages and limits of metagenomic assembly and binning of a giant virus.</title>
        <authorList>
            <person name="Schulz F."/>
            <person name="Andreani J."/>
            <person name="Francis R."/>
            <person name="Boudjemaa H."/>
            <person name="Bou Khalil J.Y."/>
            <person name="Lee J."/>
            <person name="La Scola B."/>
            <person name="Woyke T."/>
        </authorList>
    </citation>
    <scope>NUCLEOTIDE SEQUENCE [LARGE SCALE GENOMIC DNA]</scope>
    <source>
        <strain evidence="8 9">FV1/VV64</strain>
    </source>
</reference>
<dbReference type="PANTHER" id="PTHR13367:SF28">
    <property type="entry name" value="UBIQUITIN THIOESTERASE ZRANB1"/>
    <property type="match status" value="1"/>
</dbReference>
<dbReference type="EC" id="3.4.19.12" evidence="2"/>
<evidence type="ECO:0000313" key="8">
    <source>
        <dbReference type="EMBL" id="QKF94457.1"/>
    </source>
</evidence>
<organism evidence="8 9">
    <name type="scientific">Fadolivirus FV1/VV64</name>
    <dbReference type="NCBI Taxonomy" id="3070911"/>
    <lineage>
        <taxon>Viruses</taxon>
        <taxon>Varidnaviria</taxon>
        <taxon>Bamfordvirae</taxon>
        <taxon>Nucleocytoviricota</taxon>
        <taxon>Megaviricetes</taxon>
        <taxon>Imitervirales</taxon>
        <taxon>Mimiviridae</taxon>
        <taxon>Klosneuvirinae</taxon>
        <taxon>Fadolivirus</taxon>
        <taxon>Fadolivirus algeromassiliense</taxon>
    </lineage>
</organism>
<name>A0A7D3V923_9VIRU</name>
<dbReference type="Pfam" id="PF12340">
    <property type="entry name" value="DUF3638"/>
    <property type="match status" value="1"/>
</dbReference>
<dbReference type="GO" id="GO:0070530">
    <property type="term" value="F:K63-linked polyubiquitin modification-dependent protein binding"/>
    <property type="evidence" value="ECO:0007669"/>
    <property type="project" value="TreeGrafter"/>
</dbReference>
<evidence type="ECO:0000256" key="1">
    <source>
        <dbReference type="ARBA" id="ARBA00000707"/>
    </source>
</evidence>
<proteinExistence type="predicted"/>
<evidence type="ECO:0000313" key="9">
    <source>
        <dbReference type="Proteomes" id="UP001162001"/>
    </source>
</evidence>
<keyword evidence="5" id="KW-0378">Hydrolase</keyword>
<dbReference type="EMBL" id="MT418680">
    <property type="protein sequence ID" value="QKF94457.1"/>
    <property type="molecule type" value="Genomic_DNA"/>
</dbReference>
<keyword evidence="4" id="KW-0833">Ubl conjugation pathway</keyword>
<evidence type="ECO:0000256" key="3">
    <source>
        <dbReference type="ARBA" id="ARBA00022670"/>
    </source>
</evidence>
<dbReference type="InterPro" id="IPR022105">
    <property type="entry name" value="DUF3645"/>
</dbReference>
<feature type="domain" description="FHA" evidence="7">
    <location>
        <begin position="1552"/>
        <end position="1616"/>
    </location>
</feature>
<protein>
    <recommendedName>
        <fullName evidence="2">ubiquitinyl hydrolase 1</fullName>
        <ecNumber evidence="2">3.4.19.12</ecNumber>
    </recommendedName>
</protein>
<evidence type="ECO:0000256" key="5">
    <source>
        <dbReference type="ARBA" id="ARBA00022801"/>
    </source>
</evidence>
<dbReference type="Proteomes" id="UP001162001">
    <property type="component" value="Segment"/>
</dbReference>